<protein>
    <submittedName>
        <fullName evidence="2">UDP-Glc:alpha-D-GlcNAc-diphosphoundecaprenol beta-1,3-glucosyltransferase WfgD</fullName>
        <ecNumber evidence="2">2.4.1.305</ecNumber>
    </submittedName>
</protein>
<dbReference type="InterPro" id="IPR029044">
    <property type="entry name" value="Nucleotide-diphossugar_trans"/>
</dbReference>
<dbReference type="PANTHER" id="PTHR43685">
    <property type="entry name" value="GLYCOSYLTRANSFERASE"/>
    <property type="match status" value="1"/>
</dbReference>
<dbReference type="RefSeq" id="WP_178087726.1">
    <property type="nucleotide sequence ID" value="NZ_CABFUZ020000141.1"/>
</dbReference>
<dbReference type="EMBL" id="CABFUZ020000141">
    <property type="protein sequence ID" value="VVM07014.1"/>
    <property type="molecule type" value="Genomic_DNA"/>
</dbReference>
<reference evidence="2" key="1">
    <citation type="submission" date="2019-09" db="EMBL/GenBank/DDBJ databases">
        <authorList>
            <person name="Cremers G."/>
        </authorList>
    </citation>
    <scope>NUCLEOTIDE SEQUENCE [LARGE SCALE GENOMIC DNA]</scope>
    <source>
        <strain evidence="2">3B</strain>
    </source>
</reference>
<comment type="caution">
    <text evidence="2">The sequence shown here is derived from an EMBL/GenBank/DDBJ whole genome shotgun (WGS) entry which is preliminary data.</text>
</comment>
<evidence type="ECO:0000313" key="3">
    <source>
        <dbReference type="Proteomes" id="UP000381693"/>
    </source>
</evidence>
<keyword evidence="3" id="KW-1185">Reference proteome</keyword>
<dbReference type="InterPro" id="IPR050834">
    <property type="entry name" value="Glycosyltransf_2"/>
</dbReference>
<dbReference type="Proteomes" id="UP000381693">
    <property type="component" value="Unassembled WGS sequence"/>
</dbReference>
<proteinExistence type="predicted"/>
<dbReference type="Pfam" id="PF00535">
    <property type="entry name" value="Glycos_transf_2"/>
    <property type="match status" value="1"/>
</dbReference>
<dbReference type="CDD" id="cd00761">
    <property type="entry name" value="Glyco_tranf_GTA_type"/>
    <property type="match status" value="1"/>
</dbReference>
<dbReference type="PANTHER" id="PTHR43685:SF2">
    <property type="entry name" value="GLYCOSYLTRANSFERASE 2-LIKE DOMAIN-CONTAINING PROTEIN"/>
    <property type="match status" value="1"/>
</dbReference>
<dbReference type="InterPro" id="IPR001173">
    <property type="entry name" value="Glyco_trans_2-like"/>
</dbReference>
<dbReference type="EC" id="2.4.1.305" evidence="2"/>
<keyword evidence="2" id="KW-0808">Transferase</keyword>
<dbReference type="AlphaFoldDB" id="A0A5E6MNJ6"/>
<dbReference type="Gene3D" id="3.90.550.10">
    <property type="entry name" value="Spore Coat Polysaccharide Biosynthesis Protein SpsA, Chain A"/>
    <property type="match status" value="1"/>
</dbReference>
<name>A0A5E6MNJ6_9BACT</name>
<dbReference type="GO" id="GO:0016757">
    <property type="term" value="F:glycosyltransferase activity"/>
    <property type="evidence" value="ECO:0007669"/>
    <property type="project" value="UniProtKB-KW"/>
</dbReference>
<evidence type="ECO:0000259" key="1">
    <source>
        <dbReference type="Pfam" id="PF00535"/>
    </source>
</evidence>
<feature type="domain" description="Glycosyltransferase 2-like" evidence="1">
    <location>
        <begin position="15"/>
        <end position="125"/>
    </location>
</feature>
<gene>
    <name evidence="2" type="primary">wfgD</name>
    <name evidence="2" type="ORF">MAMC_01398</name>
</gene>
<evidence type="ECO:0000313" key="2">
    <source>
        <dbReference type="EMBL" id="VVM07014.1"/>
    </source>
</evidence>
<organism evidence="2 3">
    <name type="scientific">Methylacidimicrobium cyclopophantes</name>
    <dbReference type="NCBI Taxonomy" id="1041766"/>
    <lineage>
        <taxon>Bacteria</taxon>
        <taxon>Pseudomonadati</taxon>
        <taxon>Verrucomicrobiota</taxon>
        <taxon>Methylacidimicrobium</taxon>
    </lineage>
</organism>
<dbReference type="SUPFAM" id="SSF53448">
    <property type="entry name" value="Nucleotide-diphospho-sugar transferases"/>
    <property type="match status" value="1"/>
</dbReference>
<keyword evidence="2" id="KW-0328">Glycosyltransferase</keyword>
<accession>A0A5E6MNJ6</accession>
<sequence>MTDRPFLPASLPLVTIGIPAYNAGQWIVPAVESALAQTWPKKELLILDDGSSDGTRDRISAYGDRIRLLEAKSGRSSLARQRLLEEASGEWIQWLDHDDSLLPEKINLQIAEAGDLADADVLFSPYFLERWNGGRVVSCNPQPIDDPQDLQRAWLSSQFPQNGALLWRRKSLLSIGGWKDLPTDYYDDYQLYWRAIRAKLRFRFTPTPGAIYRVCHQESLTSSNIPEALRWRARMVRQASQELRSAGEWTLARRAAAQAEYARLLRVLDRLAPELLGPLIQEALPADLWSEETLAREAEPNFRWLVRLLGWRSACLLRRSFRGWERRLRLFRKDVFGSSRRAARLL</sequence>